<dbReference type="AlphaFoldDB" id="A0A6J4V5G4"/>
<protein>
    <submittedName>
        <fullName evidence="2">Uncharacterized protein</fullName>
    </submittedName>
</protein>
<feature type="non-terminal residue" evidence="2">
    <location>
        <position position="35"/>
    </location>
</feature>
<organism evidence="2">
    <name type="scientific">uncultured Thermomicrobiales bacterium</name>
    <dbReference type="NCBI Taxonomy" id="1645740"/>
    <lineage>
        <taxon>Bacteria</taxon>
        <taxon>Pseudomonadati</taxon>
        <taxon>Thermomicrobiota</taxon>
        <taxon>Thermomicrobia</taxon>
        <taxon>Thermomicrobiales</taxon>
        <taxon>environmental samples</taxon>
    </lineage>
</organism>
<name>A0A6J4V5G4_9BACT</name>
<gene>
    <name evidence="2" type="ORF">AVDCRST_MAG33-2388</name>
</gene>
<evidence type="ECO:0000256" key="1">
    <source>
        <dbReference type="SAM" id="MobiDB-lite"/>
    </source>
</evidence>
<proteinExistence type="predicted"/>
<feature type="region of interest" description="Disordered" evidence="1">
    <location>
        <begin position="1"/>
        <end position="35"/>
    </location>
</feature>
<feature type="non-terminal residue" evidence="2">
    <location>
        <position position="1"/>
    </location>
</feature>
<dbReference type="EMBL" id="CADCWK010000276">
    <property type="protein sequence ID" value="CAA9569644.1"/>
    <property type="molecule type" value="Genomic_DNA"/>
</dbReference>
<reference evidence="2" key="1">
    <citation type="submission" date="2020-02" db="EMBL/GenBank/DDBJ databases">
        <authorList>
            <person name="Meier V. D."/>
        </authorList>
    </citation>
    <scope>NUCLEOTIDE SEQUENCE</scope>
    <source>
        <strain evidence="2">AVDCRST_MAG33</strain>
    </source>
</reference>
<accession>A0A6J4V5G4</accession>
<feature type="compositionally biased region" description="Basic and acidic residues" evidence="1">
    <location>
        <begin position="22"/>
        <end position="35"/>
    </location>
</feature>
<evidence type="ECO:0000313" key="2">
    <source>
        <dbReference type="EMBL" id="CAA9569644.1"/>
    </source>
</evidence>
<sequence>APGEARLSADPVLRPEVPGLGDDGHDALDLPLERE</sequence>